<dbReference type="EMBL" id="CP147403">
    <property type="protein sequence ID" value="WXB90919.1"/>
    <property type="molecule type" value="Genomic_DNA"/>
</dbReference>
<gene>
    <name evidence="1" type="ORF">WCV66_12320</name>
</gene>
<evidence type="ECO:0008006" key="3">
    <source>
        <dbReference type="Google" id="ProtNLM"/>
    </source>
</evidence>
<evidence type="ECO:0000313" key="1">
    <source>
        <dbReference type="EMBL" id="WXB90919.1"/>
    </source>
</evidence>
<organism evidence="1 2">
    <name type="scientific">Metabacillus rhizosphaerae</name>
    <dbReference type="NCBI Taxonomy" id="3117747"/>
    <lineage>
        <taxon>Bacteria</taxon>
        <taxon>Bacillati</taxon>
        <taxon>Bacillota</taxon>
        <taxon>Bacilli</taxon>
        <taxon>Bacillales</taxon>
        <taxon>Bacillaceae</taxon>
        <taxon>Metabacillus</taxon>
    </lineage>
</organism>
<sequence>MYKKQIRIGEHLILLTSDSCTVMHLFNLNFNLVEEINSKADLSIHIIDGFGIPFVDYYVATYKTSDQISFKRADYLISVDLNYTNATISVHNDLALKHALMNLYSSFIVHHNWGILLHSSCVLENSGAHIFSGQSGAGKSTAAKLSFPRELLSDEATIIKITPNEINIFDSPFRSELEGKHLSCSYTLESIQLLHQSLNNKRIKLSKSTGLLQLMDKVFYWTNSPDETKRIFHLLNKLVNQVPVYDLHFQKNNSFWEMIS</sequence>
<proteinExistence type="predicted"/>
<dbReference type="RefSeq" id="WP_338789139.1">
    <property type="nucleotide sequence ID" value="NZ_CP147403.1"/>
</dbReference>
<name>A0ABZ2N001_9BACI</name>
<accession>A0ABZ2N001</accession>
<reference evidence="1 2" key="1">
    <citation type="submission" date="2024-02" db="EMBL/GenBank/DDBJ databases">
        <title>Seven novel Bacillus-like species.</title>
        <authorList>
            <person name="Liu G."/>
        </authorList>
    </citation>
    <scope>NUCLEOTIDE SEQUENCE [LARGE SCALE GENOMIC DNA]</scope>
    <source>
        <strain evidence="1 2">FJAT-53654</strain>
    </source>
</reference>
<dbReference type="Proteomes" id="UP001368328">
    <property type="component" value="Chromosome"/>
</dbReference>
<protein>
    <recommendedName>
        <fullName evidence="3">Aldolase</fullName>
    </recommendedName>
</protein>
<evidence type="ECO:0000313" key="2">
    <source>
        <dbReference type="Proteomes" id="UP001368328"/>
    </source>
</evidence>
<keyword evidence="2" id="KW-1185">Reference proteome</keyword>